<keyword evidence="2" id="KW-1185">Reference proteome</keyword>
<evidence type="ECO:0000313" key="1">
    <source>
        <dbReference type="EMBL" id="KII68281.1"/>
    </source>
</evidence>
<proteinExistence type="predicted"/>
<comment type="caution">
    <text evidence="1">The sequence shown here is derived from an EMBL/GenBank/DDBJ whole genome shotgun (WGS) entry which is preliminary data.</text>
</comment>
<dbReference type="EMBL" id="JWZT01002870">
    <property type="protein sequence ID" value="KII68281.1"/>
    <property type="molecule type" value="Genomic_DNA"/>
</dbReference>
<evidence type="ECO:0000313" key="2">
    <source>
        <dbReference type="Proteomes" id="UP000031668"/>
    </source>
</evidence>
<name>A0A0C2MM37_THEKT</name>
<accession>A0A0C2MM37</accession>
<reference evidence="1 2" key="1">
    <citation type="journal article" date="2014" name="Genome Biol. Evol.">
        <title>The genome of the myxosporean Thelohanellus kitauei shows adaptations to nutrient acquisition within its fish host.</title>
        <authorList>
            <person name="Yang Y."/>
            <person name="Xiong J."/>
            <person name="Zhou Z."/>
            <person name="Huo F."/>
            <person name="Miao W."/>
            <person name="Ran C."/>
            <person name="Liu Y."/>
            <person name="Zhang J."/>
            <person name="Feng J."/>
            <person name="Wang M."/>
            <person name="Wang M."/>
            <person name="Wang L."/>
            <person name="Yao B."/>
        </authorList>
    </citation>
    <scope>NUCLEOTIDE SEQUENCE [LARGE SCALE GENOMIC DNA]</scope>
    <source>
        <strain evidence="1">Wuqing</strain>
    </source>
</reference>
<organism evidence="1 2">
    <name type="scientific">Thelohanellus kitauei</name>
    <name type="common">Myxosporean</name>
    <dbReference type="NCBI Taxonomy" id="669202"/>
    <lineage>
        <taxon>Eukaryota</taxon>
        <taxon>Metazoa</taxon>
        <taxon>Cnidaria</taxon>
        <taxon>Myxozoa</taxon>
        <taxon>Myxosporea</taxon>
        <taxon>Bivalvulida</taxon>
        <taxon>Platysporina</taxon>
        <taxon>Myxobolidae</taxon>
        <taxon>Thelohanellus</taxon>
    </lineage>
</organism>
<gene>
    <name evidence="1" type="ORF">RF11_06721</name>
</gene>
<sequence length="141" mass="16648">MINDVLEIIPQKSERHINSIDDKFVKKTAIIFMRELFSDLKTSDDPKLDVIKSNILPQLKTINDIISDLIHIFRDDPFLEEIIEVYRIESSLFPPVDVHECNNFLTICKILRKARPEERYLAYSCLRCIKTCIKEFEVLYD</sequence>
<dbReference type="Proteomes" id="UP000031668">
    <property type="component" value="Unassembled WGS sequence"/>
</dbReference>
<protein>
    <submittedName>
        <fullName evidence="1">Uncharacterized protein</fullName>
    </submittedName>
</protein>
<dbReference type="AlphaFoldDB" id="A0A0C2MM37"/>